<keyword evidence="3" id="KW-1185">Reference proteome</keyword>
<protein>
    <submittedName>
        <fullName evidence="2">Uncharacterized protein</fullName>
    </submittedName>
</protein>
<feature type="transmembrane region" description="Helical" evidence="1">
    <location>
        <begin position="6"/>
        <end position="28"/>
    </location>
</feature>
<dbReference type="OrthoDB" id="202582at2157"/>
<dbReference type="Proteomes" id="UP000289691">
    <property type="component" value="Unassembled WGS sequence"/>
</dbReference>
<keyword evidence="1" id="KW-0812">Transmembrane</keyword>
<organism evidence="2 3">
    <name type="scientific">Halorientalis pallida</name>
    <dbReference type="NCBI Taxonomy" id="2479928"/>
    <lineage>
        <taxon>Archaea</taxon>
        <taxon>Methanobacteriati</taxon>
        <taxon>Methanobacteriota</taxon>
        <taxon>Stenosarchaea group</taxon>
        <taxon>Halobacteria</taxon>
        <taxon>Halobacteriales</taxon>
        <taxon>Haloarculaceae</taxon>
        <taxon>Halorientalis</taxon>
    </lineage>
</organism>
<name>A0A498L041_9EURY</name>
<dbReference type="AlphaFoldDB" id="A0A498L041"/>
<keyword evidence="1" id="KW-1133">Transmembrane helix</keyword>
<evidence type="ECO:0000256" key="1">
    <source>
        <dbReference type="SAM" id="Phobius"/>
    </source>
</evidence>
<evidence type="ECO:0000313" key="3">
    <source>
        <dbReference type="Proteomes" id="UP000289691"/>
    </source>
</evidence>
<keyword evidence="1" id="KW-0472">Membrane</keyword>
<evidence type="ECO:0000313" key="2">
    <source>
        <dbReference type="EMBL" id="RXK47873.1"/>
    </source>
</evidence>
<proteinExistence type="predicted"/>
<accession>A0A498L041</accession>
<comment type="caution">
    <text evidence="2">The sequence shown here is derived from an EMBL/GenBank/DDBJ whole genome shotgun (WGS) entry which is preliminary data.</text>
</comment>
<dbReference type="RefSeq" id="WP_129069724.1">
    <property type="nucleotide sequence ID" value="NZ_RDFA01000005.1"/>
</dbReference>
<gene>
    <name evidence="2" type="ORF">EAF64_14610</name>
</gene>
<sequence length="87" mass="8876">MNQFYLYHLSLGVVGAVWGLSAVWSILADGMSLPLGLAGVGGVGLVVAIVYELATADPEEFSVGRVSFGLVVTGAVLTLVGVGLELI</sequence>
<dbReference type="EMBL" id="RDFA01000005">
    <property type="protein sequence ID" value="RXK47873.1"/>
    <property type="molecule type" value="Genomic_DNA"/>
</dbReference>
<feature type="transmembrane region" description="Helical" evidence="1">
    <location>
        <begin position="66"/>
        <end position="86"/>
    </location>
</feature>
<feature type="transmembrane region" description="Helical" evidence="1">
    <location>
        <begin position="35"/>
        <end position="54"/>
    </location>
</feature>
<reference evidence="2 3" key="1">
    <citation type="submission" date="2019-01" db="EMBL/GenBank/DDBJ databases">
        <title>Halorientalis sp. F13-25 a new haloarchaeum isolated from hypersaline water.</title>
        <authorList>
            <person name="Ana D.-V."/>
            <person name="Cristina S.-P."/>
            <person name="Antonio V."/>
        </authorList>
    </citation>
    <scope>NUCLEOTIDE SEQUENCE [LARGE SCALE GENOMIC DNA]</scope>
    <source>
        <strain evidence="2 3">F13-25</strain>
    </source>
</reference>